<evidence type="ECO:0008006" key="3">
    <source>
        <dbReference type="Google" id="ProtNLM"/>
    </source>
</evidence>
<protein>
    <recommendedName>
        <fullName evidence="3">Peptidase C39-like domain-containing protein</fullName>
    </recommendedName>
</protein>
<organism evidence="1 2">
    <name type="scientific">Candidatus Woesebacteria bacterium RIFOXYD1_FULL_43_18</name>
    <dbReference type="NCBI Taxonomy" id="1802551"/>
    <lineage>
        <taxon>Bacteria</taxon>
        <taxon>Candidatus Woeseibacteriota</taxon>
    </lineage>
</organism>
<reference evidence="1 2" key="1">
    <citation type="journal article" date="2016" name="Nat. Commun.">
        <title>Thousands of microbial genomes shed light on interconnected biogeochemical processes in an aquifer system.</title>
        <authorList>
            <person name="Anantharaman K."/>
            <person name="Brown C.T."/>
            <person name="Hug L.A."/>
            <person name="Sharon I."/>
            <person name="Castelle C.J."/>
            <person name="Probst A.J."/>
            <person name="Thomas B.C."/>
            <person name="Singh A."/>
            <person name="Wilkins M.J."/>
            <person name="Karaoz U."/>
            <person name="Brodie E.L."/>
            <person name="Williams K.H."/>
            <person name="Hubbard S.S."/>
            <person name="Banfield J.F."/>
        </authorList>
    </citation>
    <scope>NUCLEOTIDE SEQUENCE [LARGE SCALE GENOMIC DNA]</scope>
</reference>
<dbReference type="Proteomes" id="UP000177596">
    <property type="component" value="Unassembled WGS sequence"/>
</dbReference>
<dbReference type="AlphaFoldDB" id="A0A1F8DI19"/>
<dbReference type="EMBL" id="MGIL01000013">
    <property type="protein sequence ID" value="OGM88270.1"/>
    <property type="molecule type" value="Genomic_DNA"/>
</dbReference>
<gene>
    <name evidence="1" type="ORF">A2573_02535</name>
</gene>
<accession>A0A1F8DI19</accession>
<comment type="caution">
    <text evidence="1">The sequence shown here is derived from an EMBL/GenBank/DDBJ whole genome shotgun (WGS) entry which is preliminary data.</text>
</comment>
<evidence type="ECO:0000313" key="2">
    <source>
        <dbReference type="Proteomes" id="UP000177596"/>
    </source>
</evidence>
<sequence length="213" mass="24706">MKIVKAFSNTPSNDYCLQACVQSVLDFYFKNKKFSESEISLNTQYYSGHFSWSPATVVWLDNLGLKVKLCIPNSFDYKEFASDGLKYLRKILPPTSFNMMSKRGDYTYLPDIQKSAQKILDSKLLVDKAMEIDKLEKILENEKSLAIGKTMHEWLDNRYTVGTNHYAVIVKKYSPGKWLIEDPDLPFHPDRKVNQLINNQPMFPELIVIYGIR</sequence>
<evidence type="ECO:0000313" key="1">
    <source>
        <dbReference type="EMBL" id="OGM88270.1"/>
    </source>
</evidence>
<proteinExistence type="predicted"/>
<name>A0A1F8DI19_9BACT</name>